<dbReference type="EMBL" id="AEUD01000003">
    <property type="protein sequence ID" value="EGD56209.1"/>
    <property type="molecule type" value="Genomic_DNA"/>
</dbReference>
<keyword evidence="5" id="KW-1185">Reference proteome</keyword>
<sequence>MRTAMPEVRVLILGGTGEARAVARLLDDAGVDFVTSLAGRVANPRLPVGEVRVGGFGGVDGLADWIAANGITTVLDATHPFATRITPNAVAAATRAGVRYLRLARPPWTPAAADRWAVVSDIRAAAGAVADRGGRIFLTTGRQDVAAFADVSDAWFLIRVVDEPDGPLPPRSRVLRSRGPYDIAGERALLREHAIDVLVTKNSGGEMTSAKLRAAAELGIEVVVVERPAEPEGIDRAATPEEALAILVRDATATG</sequence>
<dbReference type="eggNOG" id="COG2099">
    <property type="taxonomic scope" value="Bacteria"/>
</dbReference>
<name>F1YGR1_9ACTN</name>
<comment type="caution">
    <text evidence="4">The sequence shown here is derived from an EMBL/GenBank/DDBJ whole genome shotgun (WGS) entry which is preliminary data.</text>
</comment>
<evidence type="ECO:0000256" key="2">
    <source>
        <dbReference type="ARBA" id="ARBA00022573"/>
    </source>
</evidence>
<reference evidence="4 5" key="1">
    <citation type="journal article" date="2011" name="J. Bacteriol.">
        <title>Draft Genome Sequence of Gordonia neofelifaecis NRRL B-59395, a Cholesterol-Degrading Actinomycete.</title>
        <authorList>
            <person name="Ge F."/>
            <person name="Li W."/>
            <person name="Chen G."/>
            <person name="Liu Y."/>
            <person name="Zhang G."/>
            <person name="Yong B."/>
            <person name="Wang Q."/>
            <person name="Wang N."/>
            <person name="Huang Z."/>
            <person name="Li W."/>
            <person name="Wang J."/>
            <person name="Wu C."/>
            <person name="Xie Q."/>
            <person name="Liu G."/>
        </authorList>
    </citation>
    <scope>NUCLEOTIDE SEQUENCE [LARGE SCALE GENOMIC DNA]</scope>
    <source>
        <strain evidence="4 5">NRRL B-59395</strain>
    </source>
</reference>
<gene>
    <name evidence="4" type="ORF">SCNU_05126</name>
</gene>
<dbReference type="STRING" id="644548.SCNU_05126"/>
<evidence type="ECO:0000313" key="4">
    <source>
        <dbReference type="EMBL" id="EGD56209.1"/>
    </source>
</evidence>
<dbReference type="InterPro" id="IPR029056">
    <property type="entry name" value="Ribokinase-like"/>
</dbReference>
<dbReference type="NCBIfam" id="NF005968">
    <property type="entry name" value="PRK08057.1-2"/>
    <property type="match status" value="1"/>
</dbReference>
<dbReference type="UniPathway" id="UPA00148"/>
<keyword evidence="2" id="KW-0169">Cobalamin biosynthesis</keyword>
<dbReference type="PANTHER" id="PTHR36925:SF1">
    <property type="entry name" value="COBALT-PRECORRIN-6A REDUCTASE"/>
    <property type="match status" value="1"/>
</dbReference>
<accession>F1YGR1</accession>
<dbReference type="Proteomes" id="UP000035065">
    <property type="component" value="Unassembled WGS sequence"/>
</dbReference>
<evidence type="ECO:0000256" key="3">
    <source>
        <dbReference type="ARBA" id="ARBA00023002"/>
    </source>
</evidence>
<comment type="pathway">
    <text evidence="1">Cofactor biosynthesis; adenosylcobalamin biosynthesis.</text>
</comment>
<dbReference type="PROSITE" id="PS51014">
    <property type="entry name" value="COBK_CBIJ"/>
    <property type="match status" value="1"/>
</dbReference>
<dbReference type="GO" id="GO:0009236">
    <property type="term" value="P:cobalamin biosynthetic process"/>
    <property type="evidence" value="ECO:0007669"/>
    <property type="project" value="UniProtKB-UniPathway"/>
</dbReference>
<dbReference type="Pfam" id="PF02571">
    <property type="entry name" value="CbiJ"/>
    <property type="match status" value="1"/>
</dbReference>
<dbReference type="NCBIfam" id="TIGR00715">
    <property type="entry name" value="precor6x_red"/>
    <property type="match status" value="1"/>
</dbReference>
<evidence type="ECO:0000256" key="1">
    <source>
        <dbReference type="ARBA" id="ARBA00004953"/>
    </source>
</evidence>
<dbReference type="SUPFAM" id="SSF53613">
    <property type="entry name" value="Ribokinase-like"/>
    <property type="match status" value="1"/>
</dbReference>
<dbReference type="GO" id="GO:0016994">
    <property type="term" value="F:precorrin-6A reductase activity"/>
    <property type="evidence" value="ECO:0007669"/>
    <property type="project" value="InterPro"/>
</dbReference>
<dbReference type="InterPro" id="IPR003723">
    <property type="entry name" value="Precorrin-6x_reduct"/>
</dbReference>
<organism evidence="4 5">
    <name type="scientific">Gordonia neofelifaecis NRRL B-59395</name>
    <dbReference type="NCBI Taxonomy" id="644548"/>
    <lineage>
        <taxon>Bacteria</taxon>
        <taxon>Bacillati</taxon>
        <taxon>Actinomycetota</taxon>
        <taxon>Actinomycetes</taxon>
        <taxon>Mycobacteriales</taxon>
        <taxon>Gordoniaceae</taxon>
        <taxon>Gordonia</taxon>
    </lineage>
</organism>
<keyword evidence="3" id="KW-0560">Oxidoreductase</keyword>
<dbReference type="AlphaFoldDB" id="F1YGR1"/>
<evidence type="ECO:0000313" key="5">
    <source>
        <dbReference type="Proteomes" id="UP000035065"/>
    </source>
</evidence>
<protein>
    <submittedName>
        <fullName evidence="4">Precorrin-6x reductase</fullName>
    </submittedName>
</protein>
<dbReference type="PANTHER" id="PTHR36925">
    <property type="entry name" value="COBALT-PRECORRIN-6A REDUCTASE"/>
    <property type="match status" value="1"/>
</dbReference>
<proteinExistence type="predicted"/>